<name>A0A455SIP9_9CHLR</name>
<gene>
    <name evidence="1" type="ORF">KTC_19990</name>
</gene>
<dbReference type="EMBL" id="AP019376">
    <property type="protein sequence ID" value="BBH87248.1"/>
    <property type="molecule type" value="Genomic_DNA"/>
</dbReference>
<organism evidence="1">
    <name type="scientific">Thermosporothrix sp. COM3</name>
    <dbReference type="NCBI Taxonomy" id="2490863"/>
    <lineage>
        <taxon>Bacteria</taxon>
        <taxon>Bacillati</taxon>
        <taxon>Chloroflexota</taxon>
        <taxon>Ktedonobacteria</taxon>
        <taxon>Ktedonobacterales</taxon>
        <taxon>Thermosporotrichaceae</taxon>
        <taxon>Thermosporothrix</taxon>
    </lineage>
</organism>
<dbReference type="AlphaFoldDB" id="A0A455SIP9"/>
<accession>A0A455SIP9</accession>
<proteinExistence type="predicted"/>
<reference evidence="1" key="1">
    <citation type="submission" date="2018-12" db="EMBL/GenBank/DDBJ databases">
        <title>Novel natural products biosynthetic potential of the class Ktedonobacteria.</title>
        <authorList>
            <person name="Zheng Y."/>
            <person name="Saitou A."/>
            <person name="Wang C.M."/>
            <person name="Toyoda A."/>
            <person name="Minakuchi Y."/>
            <person name="Sekiguchi Y."/>
            <person name="Ueda K."/>
            <person name="Takano H."/>
            <person name="Sakai Y."/>
            <person name="Yokota A."/>
            <person name="Yabe S."/>
        </authorList>
    </citation>
    <scope>NUCLEOTIDE SEQUENCE</scope>
    <source>
        <strain evidence="1">COM3</strain>
    </source>
</reference>
<evidence type="ECO:0000313" key="1">
    <source>
        <dbReference type="EMBL" id="BBH87248.1"/>
    </source>
</evidence>
<protein>
    <submittedName>
        <fullName evidence="1">Uncharacterized protein</fullName>
    </submittedName>
</protein>
<sequence length="100" mass="11296">MRATTAGQTGFAYCPAPPGPSLIPEGAWLVFDELGQIITFGSYPADERTARFLVIQLVKMYTDTRGLWGCGERVSDVIERIRQMTQHFPELCCNWILTKR</sequence>